<dbReference type="GO" id="GO:0006071">
    <property type="term" value="P:glycerol metabolic process"/>
    <property type="evidence" value="ECO:0007669"/>
    <property type="project" value="UniProtKB-UniRule"/>
</dbReference>
<dbReference type="SUPFAM" id="SSF110391">
    <property type="entry name" value="GlpP-like"/>
    <property type="match status" value="1"/>
</dbReference>
<dbReference type="PIRSF" id="PIRSF016897">
    <property type="entry name" value="GlpP"/>
    <property type="match status" value="1"/>
</dbReference>
<keyword evidence="3" id="KW-1185">Reference proteome</keyword>
<dbReference type="Pfam" id="PF04309">
    <property type="entry name" value="G3P_antiterm"/>
    <property type="match status" value="1"/>
</dbReference>
<gene>
    <name evidence="2" type="ORF">J2Z64_003207</name>
</gene>
<dbReference type="InterPro" id="IPR013785">
    <property type="entry name" value="Aldolase_TIM"/>
</dbReference>
<dbReference type="GO" id="GO:0045893">
    <property type="term" value="P:positive regulation of DNA-templated transcription"/>
    <property type="evidence" value="ECO:0007669"/>
    <property type="project" value="TreeGrafter"/>
</dbReference>
<dbReference type="AlphaFoldDB" id="A0A9X0YU72"/>
<reference evidence="2" key="1">
    <citation type="submission" date="2021-03" db="EMBL/GenBank/DDBJ databases">
        <title>Genomic Encyclopedia of Type Strains, Phase IV (KMG-IV): sequencing the most valuable type-strain genomes for metagenomic binning, comparative biology and taxonomic classification.</title>
        <authorList>
            <person name="Goeker M."/>
        </authorList>
    </citation>
    <scope>NUCLEOTIDE SEQUENCE</scope>
    <source>
        <strain evidence="2">DSM 107338</strain>
    </source>
</reference>
<dbReference type="GO" id="GO:0001072">
    <property type="term" value="F:transcription antitermination factor activity, RNA binding"/>
    <property type="evidence" value="ECO:0007669"/>
    <property type="project" value="TreeGrafter"/>
</dbReference>
<keyword evidence="1" id="KW-0694">RNA-binding</keyword>
<dbReference type="PANTHER" id="PTHR35787">
    <property type="entry name" value="GLYCEROL UPTAKE OPERON ANTITERMINATOR REGULATORY PROTEIN"/>
    <property type="match status" value="1"/>
</dbReference>
<keyword evidence="1" id="KW-0319">Glycerol metabolism</keyword>
<dbReference type="EMBL" id="JAGGMB010000011">
    <property type="protein sequence ID" value="MBP2078938.1"/>
    <property type="molecule type" value="Genomic_DNA"/>
</dbReference>
<dbReference type="Proteomes" id="UP001138793">
    <property type="component" value="Unassembled WGS sequence"/>
</dbReference>
<evidence type="ECO:0000313" key="2">
    <source>
        <dbReference type="EMBL" id="MBP2078938.1"/>
    </source>
</evidence>
<dbReference type="InterPro" id="IPR006699">
    <property type="entry name" value="GlpP"/>
</dbReference>
<sequence>MDVPSGILPAIRKMKDFDKALETDQDSIVILESRLAQLKSLVAYAKRANKQVLVHFDLIQGLKSDEYGMEFLIREVKPDGILSTRGNIIQLAKKHKLLAIQRMFLLDSLALDQNLKLINRFQPDCIEVLPGLMPSVIQQVYEQTKLPVIAGGLITTKEEVQAACDAGAVAVSTSKTSLWSVNVKRL</sequence>
<dbReference type="OrthoDB" id="9799580at2"/>
<dbReference type="Gene3D" id="3.20.20.70">
    <property type="entry name" value="Aldolase class I"/>
    <property type="match status" value="1"/>
</dbReference>
<keyword evidence="1" id="KW-0805">Transcription regulation</keyword>
<accession>A0A9X0YU72</accession>
<evidence type="ECO:0000313" key="3">
    <source>
        <dbReference type="Proteomes" id="UP001138793"/>
    </source>
</evidence>
<proteinExistence type="predicted"/>
<comment type="function">
    <text evidence="1">Regulates expression of the glpD operon. In the presence of glycerol 3-phosphate (G3P) causes antitermination of transcription of glpD at the inverted repeat of the leader region to enhance its transcription. Binds and stabilizes glpD leader mRNA.</text>
</comment>
<protein>
    <recommendedName>
        <fullName evidence="1">Glycerol uptake operon antiterminator regulatory protein</fullName>
    </recommendedName>
</protein>
<comment type="caution">
    <text evidence="2">The sequence shown here is derived from an EMBL/GenBank/DDBJ whole genome shotgun (WGS) entry which is preliminary data.</text>
</comment>
<evidence type="ECO:0000256" key="1">
    <source>
        <dbReference type="PIRNR" id="PIRNR016897"/>
    </source>
</evidence>
<keyword evidence="1" id="KW-0804">Transcription</keyword>
<dbReference type="GO" id="GO:0003723">
    <property type="term" value="F:RNA binding"/>
    <property type="evidence" value="ECO:0007669"/>
    <property type="project" value="UniProtKB-KW"/>
</dbReference>
<organism evidence="2 3">
    <name type="scientific">Oceanobacillus polygoni</name>
    <dbReference type="NCBI Taxonomy" id="1235259"/>
    <lineage>
        <taxon>Bacteria</taxon>
        <taxon>Bacillati</taxon>
        <taxon>Bacillota</taxon>
        <taxon>Bacilli</taxon>
        <taxon>Bacillales</taxon>
        <taxon>Bacillaceae</taxon>
        <taxon>Oceanobacillus</taxon>
    </lineage>
</organism>
<dbReference type="PANTHER" id="PTHR35787:SF1">
    <property type="entry name" value="GLYCEROL UPTAKE OPERON ANTITERMINATOR REGULATORY PROTEIN"/>
    <property type="match status" value="1"/>
</dbReference>
<name>A0A9X0YU72_9BACI</name>
<dbReference type="RefSeq" id="WP_149473324.1">
    <property type="nucleotide sequence ID" value="NZ_JAGGMB010000011.1"/>
</dbReference>